<sequence length="131" mass="14502">MNNVAFIKEDFIPIGDNERIVLPDLTGRHHLAVNVDDVLEGLLPLWQIIETECVAACCGFDAFDFSADTLYAAARKLDAPELGHTLHRAIEQITLLDTTVISSSYLNNLADKQAFITLLQHIRTSLPQGND</sequence>
<dbReference type="eggNOG" id="ENOG50319VJ">
    <property type="taxonomic scope" value="Bacteria"/>
</dbReference>
<accession>C6DJZ8</accession>
<dbReference type="KEGG" id="pct:PC1_2349"/>
<evidence type="ECO:0000313" key="2">
    <source>
        <dbReference type="Proteomes" id="UP000002736"/>
    </source>
</evidence>
<dbReference type="AlphaFoldDB" id="C6DJZ8"/>
<organism evidence="1 2">
    <name type="scientific">Pectobacterium carotovorum subsp. carotovorum (strain PC1)</name>
    <dbReference type="NCBI Taxonomy" id="561230"/>
    <lineage>
        <taxon>Bacteria</taxon>
        <taxon>Pseudomonadati</taxon>
        <taxon>Pseudomonadota</taxon>
        <taxon>Gammaproteobacteria</taxon>
        <taxon>Enterobacterales</taxon>
        <taxon>Pectobacteriaceae</taxon>
        <taxon>Pectobacterium</taxon>
    </lineage>
</organism>
<name>C6DJZ8_PECCP</name>
<gene>
    <name evidence="1" type="ordered locus">PC1_2349</name>
</gene>
<dbReference type="HOGENOM" id="CLU_1905759_0_0_6"/>
<dbReference type="EMBL" id="CP001657">
    <property type="protein sequence ID" value="ACT13381.1"/>
    <property type="molecule type" value="Genomic_DNA"/>
</dbReference>
<evidence type="ECO:0000313" key="1">
    <source>
        <dbReference type="EMBL" id="ACT13381.1"/>
    </source>
</evidence>
<protein>
    <submittedName>
        <fullName evidence="1">Uncharacterized protein</fullName>
    </submittedName>
</protein>
<dbReference type="STRING" id="561230.PC1_2349"/>
<dbReference type="InterPro" id="IPR046294">
    <property type="entry name" value="DUF6331"/>
</dbReference>
<reference evidence="1 2" key="1">
    <citation type="submission" date="2009-07" db="EMBL/GenBank/DDBJ databases">
        <title>Complete sequence of Pectobacterium carotovorum subsp. carotovorum PC1.</title>
        <authorList>
            <consortium name="US DOE Joint Genome Institute"/>
            <person name="Lucas S."/>
            <person name="Copeland A."/>
            <person name="Lapidus A."/>
            <person name="Glavina del Rio T."/>
            <person name="Tice H."/>
            <person name="Bruce D."/>
            <person name="Goodwin L."/>
            <person name="Pitluck S."/>
            <person name="Munk A.C."/>
            <person name="Brettin T."/>
            <person name="Detter J.C."/>
            <person name="Han C."/>
            <person name="Tapia R."/>
            <person name="Larimer F."/>
            <person name="Land M."/>
            <person name="Hauser L."/>
            <person name="Kyrpides N."/>
            <person name="Mikhailova N."/>
            <person name="Balakrishnan V."/>
            <person name="Glasner J."/>
            <person name="Perna N.T."/>
        </authorList>
    </citation>
    <scope>NUCLEOTIDE SEQUENCE [LARGE SCALE GENOMIC DNA]</scope>
    <source>
        <strain evidence="1 2">PC1</strain>
    </source>
</reference>
<dbReference type="Pfam" id="PF19856">
    <property type="entry name" value="DUF6331"/>
    <property type="match status" value="1"/>
</dbReference>
<dbReference type="Proteomes" id="UP000002736">
    <property type="component" value="Chromosome"/>
</dbReference>
<proteinExistence type="predicted"/>